<dbReference type="Proteomes" id="UP001174691">
    <property type="component" value="Unassembled WGS sequence"/>
</dbReference>
<name>A0AA38RG78_9PEZI</name>
<dbReference type="EMBL" id="JANBVN010000093">
    <property type="protein sequence ID" value="KAJ9145172.1"/>
    <property type="molecule type" value="Genomic_DNA"/>
</dbReference>
<dbReference type="InterPro" id="IPR057514">
    <property type="entry name" value="NTF2_SigF"/>
</dbReference>
<keyword evidence="6" id="KW-1185">Reference proteome</keyword>
<evidence type="ECO:0000256" key="1">
    <source>
        <dbReference type="SAM" id="Coils"/>
    </source>
</evidence>
<gene>
    <name evidence="5" type="ORF">NKR19_g6189</name>
</gene>
<sequence length="411" mass="45091">MDDPVRDIEGVVRSLTQGSPNEQAAAVNRYFIPSAEFVHPFCRIPPFQNVSVPLLGEANSRQLVLAVLRWYRILSPRIDLKVNSVQFDQDRNTLYLDITQRFALFFVPFYAAHVHLVSVLHLVKGGGQSQVESYRQVASSNKPNHGHGLVKEIENGELPSFAQVAKTGGGNGKQSLSNEDSSAKEGQYLIAKQEDLYQVNEWIKFVAPFGVGDLLVTLWQLLAAAACLAGSVALFPFVWILTHGGDSGNVMPPVERVRDDGRVVWKGEGAAWAQRTFSPLDSIGKSAIQGVVVNVQKNAGVLVEKSEVLASNVQQRAKKVIHDVQAREEALVKSAQQKATGLADDVQSGAENLVQNAQRNAEQVLSAAQEKERELVRSAQAKEEQLVGNLQGREEQAAENTKQWWAANKKA</sequence>
<dbReference type="PANTHER" id="PTHR35393:SF1">
    <property type="entry name" value="SNOAL-LIKE DOMAIN-CONTAINING PROTEIN"/>
    <property type="match status" value="1"/>
</dbReference>
<evidence type="ECO:0000259" key="4">
    <source>
        <dbReference type="Pfam" id="PF24840"/>
    </source>
</evidence>
<feature type="transmembrane region" description="Helical" evidence="3">
    <location>
        <begin position="218"/>
        <end position="241"/>
    </location>
</feature>
<proteinExistence type="predicted"/>
<organism evidence="5 6">
    <name type="scientific">Coniochaeta hoffmannii</name>
    <dbReference type="NCBI Taxonomy" id="91930"/>
    <lineage>
        <taxon>Eukaryota</taxon>
        <taxon>Fungi</taxon>
        <taxon>Dikarya</taxon>
        <taxon>Ascomycota</taxon>
        <taxon>Pezizomycotina</taxon>
        <taxon>Sordariomycetes</taxon>
        <taxon>Sordariomycetidae</taxon>
        <taxon>Coniochaetales</taxon>
        <taxon>Coniochaetaceae</taxon>
        <taxon>Coniochaeta</taxon>
    </lineage>
</organism>
<keyword evidence="3" id="KW-0472">Membrane</keyword>
<evidence type="ECO:0000313" key="6">
    <source>
        <dbReference type="Proteomes" id="UP001174691"/>
    </source>
</evidence>
<evidence type="ECO:0000256" key="3">
    <source>
        <dbReference type="SAM" id="Phobius"/>
    </source>
</evidence>
<feature type="region of interest" description="Disordered" evidence="2">
    <location>
        <begin position="387"/>
        <end position="411"/>
    </location>
</feature>
<keyword evidence="3" id="KW-1133">Transmembrane helix</keyword>
<dbReference type="AlphaFoldDB" id="A0AA38RG78"/>
<keyword evidence="3" id="KW-0812">Transmembrane</keyword>
<accession>A0AA38RG78</accession>
<keyword evidence="1" id="KW-0175">Coiled coil</keyword>
<evidence type="ECO:0000313" key="5">
    <source>
        <dbReference type="EMBL" id="KAJ9145172.1"/>
    </source>
</evidence>
<feature type="coiled-coil region" evidence="1">
    <location>
        <begin position="354"/>
        <end position="385"/>
    </location>
</feature>
<dbReference type="Pfam" id="PF24840">
    <property type="entry name" value="NTF2_SigF"/>
    <property type="match status" value="1"/>
</dbReference>
<evidence type="ECO:0000256" key="2">
    <source>
        <dbReference type="SAM" id="MobiDB-lite"/>
    </source>
</evidence>
<protein>
    <recommendedName>
        <fullName evidence="4">SigF-like NTF2-like domain-containing protein</fullName>
    </recommendedName>
</protein>
<comment type="caution">
    <text evidence="5">The sequence shown here is derived from an EMBL/GenBank/DDBJ whole genome shotgun (WGS) entry which is preliminary data.</text>
</comment>
<dbReference type="PANTHER" id="PTHR35393">
    <property type="entry name" value="CHROMOSOME 1, WHOLE GENOME SHOTGUN SEQUENCE"/>
    <property type="match status" value="1"/>
</dbReference>
<reference evidence="5" key="1">
    <citation type="submission" date="2022-07" db="EMBL/GenBank/DDBJ databases">
        <title>Fungi with potential for degradation of polypropylene.</title>
        <authorList>
            <person name="Gostincar C."/>
        </authorList>
    </citation>
    <scope>NUCLEOTIDE SEQUENCE</scope>
    <source>
        <strain evidence="5">EXF-13287</strain>
    </source>
</reference>
<feature type="domain" description="SigF-like NTF2-like" evidence="4">
    <location>
        <begin position="1"/>
        <end position="125"/>
    </location>
</feature>